<evidence type="ECO:0000256" key="3">
    <source>
        <dbReference type="ARBA" id="ARBA00012417"/>
    </source>
</evidence>
<dbReference type="Gene3D" id="1.10.10.1600">
    <property type="entry name" value="Bacterial DNA polymerase III alpha subunit, thumb domain"/>
    <property type="match status" value="1"/>
</dbReference>
<dbReference type="Pfam" id="PF01336">
    <property type="entry name" value="tRNA_anti-codon"/>
    <property type="match status" value="1"/>
</dbReference>
<dbReference type="eggNOG" id="COG0587">
    <property type="taxonomic scope" value="Bacteria"/>
</dbReference>
<dbReference type="EC" id="2.7.7.7" evidence="3"/>
<feature type="domain" description="Polymerase/histidinol phosphatase N-terminal" evidence="11">
    <location>
        <begin position="6"/>
        <end position="73"/>
    </location>
</feature>
<keyword evidence="13" id="KW-1185">Reference proteome</keyword>
<protein>
    <recommendedName>
        <fullName evidence="4">DNA polymerase III subunit alpha</fullName>
        <ecNumber evidence="3">2.7.7.7</ecNumber>
    </recommendedName>
</protein>
<dbReference type="NCBIfam" id="TIGR00594">
    <property type="entry name" value="polc"/>
    <property type="match status" value="1"/>
</dbReference>
<dbReference type="InterPro" id="IPR016195">
    <property type="entry name" value="Pol/histidinol_Pase-like"/>
</dbReference>
<dbReference type="CDD" id="cd04485">
    <property type="entry name" value="DnaE_OBF"/>
    <property type="match status" value="1"/>
</dbReference>
<evidence type="ECO:0000313" key="12">
    <source>
        <dbReference type="EMBL" id="ADZ84288.1"/>
    </source>
</evidence>
<organism evidence="12 13">
    <name type="scientific">Cellulosilyticum lentocellum (strain ATCC 49066 / DSM 5427 / NCIMB 11756 / RHM5)</name>
    <name type="common">Clostridium lentocellum</name>
    <dbReference type="NCBI Taxonomy" id="642492"/>
    <lineage>
        <taxon>Bacteria</taxon>
        <taxon>Bacillati</taxon>
        <taxon>Bacillota</taxon>
        <taxon>Clostridia</taxon>
        <taxon>Lachnospirales</taxon>
        <taxon>Cellulosilyticaceae</taxon>
        <taxon>Cellulosilyticum</taxon>
    </lineage>
</organism>
<dbReference type="InterPro" id="IPR004805">
    <property type="entry name" value="DnaE2/DnaE/PolC"/>
</dbReference>
<dbReference type="Gene3D" id="3.20.20.140">
    <property type="entry name" value="Metal-dependent hydrolases"/>
    <property type="match status" value="1"/>
</dbReference>
<dbReference type="HOGENOM" id="CLU_001600_0_0_9"/>
<dbReference type="InterPro" id="IPR012340">
    <property type="entry name" value="NA-bd_OB-fold"/>
</dbReference>
<name>F2JIC2_CELLD</name>
<dbReference type="InterPro" id="IPR004365">
    <property type="entry name" value="NA-bd_OB_tRNA"/>
</dbReference>
<evidence type="ECO:0000259" key="11">
    <source>
        <dbReference type="SMART" id="SM00481"/>
    </source>
</evidence>
<evidence type="ECO:0000256" key="2">
    <source>
        <dbReference type="ARBA" id="ARBA00009496"/>
    </source>
</evidence>
<evidence type="ECO:0000256" key="6">
    <source>
        <dbReference type="ARBA" id="ARBA00022695"/>
    </source>
</evidence>
<dbReference type="SMART" id="SM00481">
    <property type="entry name" value="POLIIIAc"/>
    <property type="match status" value="1"/>
</dbReference>
<evidence type="ECO:0000256" key="8">
    <source>
        <dbReference type="ARBA" id="ARBA00022932"/>
    </source>
</evidence>
<dbReference type="GO" id="GO:0005737">
    <property type="term" value="C:cytoplasm"/>
    <property type="evidence" value="ECO:0007669"/>
    <property type="project" value="UniProtKB-SubCell"/>
</dbReference>
<evidence type="ECO:0000256" key="9">
    <source>
        <dbReference type="ARBA" id="ARBA00025611"/>
    </source>
</evidence>
<evidence type="ECO:0000313" key="13">
    <source>
        <dbReference type="Proteomes" id="UP000008467"/>
    </source>
</evidence>
<dbReference type="STRING" id="642492.Clole_2585"/>
<accession>F2JIC2</accession>
<sequence>MITNFTHLHVHTEYSLLDGSAKINDLLDRVKELGMDSVAITDHGVMFGAIDFYKAAKQRDINPIIGCEVYLAARTRFDKEPVDARSYHLVLLAENNKGYQNLIKMVSSGFIEGFYRRPRIDIELLREHHEGLIALGACLAGPVSRRLLNDNYEEAKAAALTLEEIMGKGNFFLEIQDHGIKDQQKVNQLTLRLAEETGIPIVATNDVHYIKDEDANPHEVLLCIQTGKTMEDEDRMVYEGGQFYLKSPSEMAMLFPYAEEALENTNKIAQRCHVDFTFHELKLPKFDVPEGKTAETFLRERCYEGLKKRYETITPELEERLEYELGIIIQMGFVDYFLIVGDFIKYAKDHDIPVGPGRGSAAGSIVAYTLEITNIDPIKYQLLFERFLNPERVSMPDIDIDFCYERRQEVIEYVIRKYGADRVAQIVTFGTLAARAVIRDVGRAINMPYADVDKVAKMIPNELKITIKKALNMNDELRELYNTNEQIKYLLDTSMKLEGLPRHSSMHAAGVVISNKPVVEYVPLNASEGVVTTQYPMTTLEELGLLKMDFLGLRTLTVIDNAVKLVKKNHDIDIDIEKIDDHDPKVYELIASGNTEGIFQLESAGMKNFMKELAPTCLEDIIAGVSLYRPGPMDFIPKYVQGKRDANSITYTHPALEPILENTYGCIVYQEQVMQIVRDLAGYSLGRSDLLRRAMGKKKIDVMNKEREIFLYGDGDSVPGCVKNNIPAEIGNKIFDEMVDFAKYAFNKSHAAAYAVVAYQTAYLKTYYKVEFMAALMTSVMDVTTKITGYMETCKRMGIEVLSPDINEGHAYFDANGDKIIYGLAAIKNVGKNVIDRIVEERQRNGRFKSLTDFYNRMESKDTNKRSIESLILAGAFDHLGGRRSQYMAVYKQIANGINLNRKNNIQGQIDLFGLGSEEVVEDKDHLPDIPEFDSKELLNYEKEVMGIYLSGHPLDKVRGSLERYITLTSDQLAPPSEEEETEEEQIYDGKRVVVGGILIEKKVIFTKQNKKMAFLTLEDTRGVMEIVVFPNSFEQFTTFPEDSVFVIKGRISIKEETSAVILAEEMTTLEILTKPKEEESYILLELDADQRTKEVREELLHIFQNYKGKTKIIVQNSEDGAQKAFPSKYNVQICDEFVKKITNLLGKERVTIKN</sequence>
<dbReference type="GO" id="GO:0006260">
    <property type="term" value="P:DNA replication"/>
    <property type="evidence" value="ECO:0007669"/>
    <property type="project" value="UniProtKB-KW"/>
</dbReference>
<evidence type="ECO:0000256" key="7">
    <source>
        <dbReference type="ARBA" id="ARBA00022705"/>
    </source>
</evidence>
<keyword evidence="8" id="KW-0239">DNA-directed DNA polymerase</keyword>
<dbReference type="InterPro" id="IPR040982">
    <property type="entry name" value="DNA_pol3_finger"/>
</dbReference>
<comment type="subcellular location">
    <subcellularLocation>
        <location evidence="1">Cytoplasm</location>
    </subcellularLocation>
</comment>
<dbReference type="Proteomes" id="UP000008467">
    <property type="component" value="Chromosome"/>
</dbReference>
<keyword evidence="5 12" id="KW-0808">Transferase</keyword>
<proteinExistence type="inferred from homology"/>
<evidence type="ECO:0000256" key="10">
    <source>
        <dbReference type="ARBA" id="ARBA00049244"/>
    </source>
</evidence>
<evidence type="ECO:0000256" key="1">
    <source>
        <dbReference type="ARBA" id="ARBA00004496"/>
    </source>
</evidence>
<comment type="catalytic activity">
    <reaction evidence="10">
        <text>DNA(n) + a 2'-deoxyribonucleoside 5'-triphosphate = DNA(n+1) + diphosphate</text>
        <dbReference type="Rhea" id="RHEA:22508"/>
        <dbReference type="Rhea" id="RHEA-COMP:17339"/>
        <dbReference type="Rhea" id="RHEA-COMP:17340"/>
        <dbReference type="ChEBI" id="CHEBI:33019"/>
        <dbReference type="ChEBI" id="CHEBI:61560"/>
        <dbReference type="ChEBI" id="CHEBI:173112"/>
        <dbReference type="EC" id="2.7.7.7"/>
    </reaction>
</comment>
<dbReference type="SUPFAM" id="SSF89550">
    <property type="entry name" value="PHP domain-like"/>
    <property type="match status" value="1"/>
</dbReference>
<dbReference type="Pfam" id="PF02811">
    <property type="entry name" value="PHP"/>
    <property type="match status" value="1"/>
</dbReference>
<dbReference type="Gene3D" id="2.40.50.140">
    <property type="entry name" value="Nucleic acid-binding proteins"/>
    <property type="match status" value="1"/>
</dbReference>
<dbReference type="NCBIfam" id="NF005298">
    <property type="entry name" value="PRK06826.1"/>
    <property type="match status" value="1"/>
</dbReference>
<dbReference type="EMBL" id="CP002582">
    <property type="protein sequence ID" value="ADZ84288.1"/>
    <property type="molecule type" value="Genomic_DNA"/>
</dbReference>
<dbReference type="GO" id="GO:0008408">
    <property type="term" value="F:3'-5' exonuclease activity"/>
    <property type="evidence" value="ECO:0007669"/>
    <property type="project" value="InterPro"/>
</dbReference>
<dbReference type="GO" id="GO:0003887">
    <property type="term" value="F:DNA-directed DNA polymerase activity"/>
    <property type="evidence" value="ECO:0007669"/>
    <property type="project" value="UniProtKB-KW"/>
</dbReference>
<dbReference type="InterPro" id="IPR003141">
    <property type="entry name" value="Pol/His_phosphatase_N"/>
</dbReference>
<dbReference type="CDD" id="cd12113">
    <property type="entry name" value="PHP_PolIIIA_DnaE3"/>
    <property type="match status" value="1"/>
</dbReference>
<dbReference type="PANTHER" id="PTHR32294:SF0">
    <property type="entry name" value="DNA POLYMERASE III SUBUNIT ALPHA"/>
    <property type="match status" value="1"/>
</dbReference>
<dbReference type="KEGG" id="cle:Clole_2585"/>
<dbReference type="InterPro" id="IPR011708">
    <property type="entry name" value="DNA_pol3_alpha_NTPase_dom"/>
</dbReference>
<gene>
    <name evidence="12" type="ordered locus">Clole_2585</name>
</gene>
<dbReference type="RefSeq" id="WP_013657581.1">
    <property type="nucleotide sequence ID" value="NC_015275.1"/>
</dbReference>
<dbReference type="Pfam" id="PF17657">
    <property type="entry name" value="DNA_pol3_finger"/>
    <property type="match status" value="1"/>
</dbReference>
<evidence type="ECO:0000256" key="5">
    <source>
        <dbReference type="ARBA" id="ARBA00022679"/>
    </source>
</evidence>
<keyword evidence="7" id="KW-0235">DNA replication</keyword>
<reference evidence="12 13" key="1">
    <citation type="journal article" date="2011" name="J. Bacteriol.">
        <title>Complete genome sequence of the cellulose-degrading bacterium Cellulosilyticum lentocellum.</title>
        <authorList>
            <consortium name="US DOE Joint Genome Institute"/>
            <person name="Miller D.A."/>
            <person name="Suen G."/>
            <person name="Bruce D."/>
            <person name="Copeland A."/>
            <person name="Cheng J.F."/>
            <person name="Detter C."/>
            <person name="Goodwin L.A."/>
            <person name="Han C.S."/>
            <person name="Hauser L.J."/>
            <person name="Land M.L."/>
            <person name="Lapidus A."/>
            <person name="Lucas S."/>
            <person name="Meincke L."/>
            <person name="Pitluck S."/>
            <person name="Tapia R."/>
            <person name="Teshima H."/>
            <person name="Woyke T."/>
            <person name="Fox B.G."/>
            <person name="Angert E.R."/>
            <person name="Currie C.R."/>
        </authorList>
    </citation>
    <scope>NUCLEOTIDE SEQUENCE [LARGE SCALE GENOMIC DNA]</scope>
    <source>
        <strain evidence="13">ATCC 49066 / DSM 5427 / NCIMB 11756 / RHM5</strain>
    </source>
</reference>
<dbReference type="Pfam" id="PF14579">
    <property type="entry name" value="HHH_6"/>
    <property type="match status" value="1"/>
</dbReference>
<dbReference type="Pfam" id="PF07733">
    <property type="entry name" value="DNA_pol3_alpha"/>
    <property type="match status" value="1"/>
</dbReference>
<dbReference type="PANTHER" id="PTHR32294">
    <property type="entry name" value="DNA POLYMERASE III SUBUNIT ALPHA"/>
    <property type="match status" value="1"/>
</dbReference>
<dbReference type="Gene3D" id="1.10.150.870">
    <property type="match status" value="1"/>
</dbReference>
<dbReference type="InterPro" id="IPR041931">
    <property type="entry name" value="DNA_pol3_alpha_thumb_dom"/>
</dbReference>
<dbReference type="NCBIfam" id="NF004226">
    <property type="entry name" value="PRK05673.1"/>
    <property type="match status" value="1"/>
</dbReference>
<comment type="similarity">
    <text evidence="2">Belongs to the DNA polymerase type-C family. DnaE subfamily.</text>
</comment>
<keyword evidence="6 12" id="KW-0548">Nucleotidyltransferase</keyword>
<dbReference type="GO" id="GO:0003676">
    <property type="term" value="F:nucleic acid binding"/>
    <property type="evidence" value="ECO:0007669"/>
    <property type="project" value="InterPro"/>
</dbReference>
<comment type="function">
    <text evidence="9">DNA polymerase III is a complex, multichain enzyme responsible for most of the replicative synthesis in bacteria. This DNA polymerase also exhibits 3' to 5' exonuclease activity. The alpha chain is the DNA polymerase.</text>
</comment>
<dbReference type="AlphaFoldDB" id="F2JIC2"/>
<evidence type="ECO:0000256" key="4">
    <source>
        <dbReference type="ARBA" id="ARBA00019114"/>
    </source>
</evidence>
<dbReference type="InterPro" id="IPR004013">
    <property type="entry name" value="PHP_dom"/>
</dbReference>
<dbReference type="InterPro" id="IPR029460">
    <property type="entry name" value="DNAPol_HHH"/>
</dbReference>